<feature type="domain" description="Surface adhesin CshA non-repetitive" evidence="7">
    <location>
        <begin position="72"/>
        <end position="343"/>
    </location>
</feature>
<keyword evidence="5" id="KW-0472">Membrane</keyword>
<dbReference type="PANTHER" id="PTHR36108">
    <property type="entry name" value="COLOSSIN-B-RELATED"/>
    <property type="match status" value="1"/>
</dbReference>
<evidence type="ECO:0000256" key="1">
    <source>
        <dbReference type="ARBA" id="ARBA00007257"/>
    </source>
</evidence>
<evidence type="ECO:0000259" key="6">
    <source>
        <dbReference type="Pfam" id="PF17802"/>
    </source>
</evidence>
<comment type="caution">
    <text evidence="9">The sequence shown here is derived from an EMBL/GenBank/DDBJ whole genome shotgun (WGS) entry which is preliminary data.</text>
</comment>
<sequence length="948" mass="99714">MLRHVFTHSATTESMSPRRSLNRSRKHRRAGAAACALALAWAALGTVTLPTPPAEAVNGNPAGGSGRFTPVIDWIDWTEMTGTRTENWTRILPDGATGVAWSTPTQVSSDIWRTSRCTISNVITTNVGKNEPKLTTHKGIEVEYNTGNWRGDGLARLYNDGSNYSNGVATGNNFRSNMLIGIANLQDSATHQFQVDCKAYLVTSSTKPAKNQLDALPNKVELPMEGMVFADAESSNWQGTGGQKEYIGVSPTPYDTNRDVSYRLLETAQSESGCNTNSWGGLITMSTPVGNRNGIKLRPDGGECSAQVNRGYGPSSVMLISNMQSGFVEVHGGGKSAVALGVVSYIDYGDAPESYGTAGSVFQPSWTGGKLSGYDALDISSQSRPVEAESGSWFNLSQAARQQHLATAGPAVVRLGKLTDNDERIVYSADASADDTTGVDDEDALPTDWDRVIWTDIGKQWSQQISCSGTGTKVAGWVDWNRDGSFSAGERSEVTSCSKAGKATLTWTVPQDAKRSTLNGEGAATFMRLRITGPLANGQAAEDPQPTGIALNGEVEDQQVQVQLPNLTMVKEVDNTAAGSLGLSANDWTLTASPKTGAEVSGAGGFSASYMPQGKTVLSESSSSAKSAGYKATVTCAPHPNSDIKTPASTLDAASKTLDLATGEWMRCTIVNTALPGQVVWSKVDDAGNALAGTVFTLASSSLNNGQVEVSDCATDNGKTACPKGSVDQDPRAGYFKVVGLTWGEYSITETQAPAGYHISAETLTKTLDGSAPAAGNDDATPTLDLGQVINTRIKGSVTWTKTDERGNAIKGAQWSLTPLDSNGRPLPNQARTIADCVGTCAQGSLDTDATPGAFKLAELGYGSYQLIETKAPTGYVLDATPRTITISTPDQVVALGNIPNRKSAVPAIPLTGGSAATTYLIAGGAVLGITALVMAIQAHKRRRARES</sequence>
<dbReference type="InterPro" id="IPR041033">
    <property type="entry name" value="SpaA_PFL_dom_1"/>
</dbReference>
<name>A0A507ZZL9_9ACTO</name>
<evidence type="ECO:0000313" key="10">
    <source>
        <dbReference type="Proteomes" id="UP000319010"/>
    </source>
</evidence>
<dbReference type="AlphaFoldDB" id="A0A507ZZL9"/>
<evidence type="ECO:0000256" key="3">
    <source>
        <dbReference type="ARBA" id="ARBA00022729"/>
    </source>
</evidence>
<gene>
    <name evidence="9" type="ORF">FK256_09960</name>
</gene>
<dbReference type="PANTHER" id="PTHR36108:SF13">
    <property type="entry name" value="COLOSSIN-B-RELATED"/>
    <property type="match status" value="1"/>
</dbReference>
<dbReference type="InterPro" id="IPR045474">
    <property type="entry name" value="GEVED"/>
</dbReference>
<evidence type="ECO:0000256" key="5">
    <source>
        <dbReference type="SAM" id="Phobius"/>
    </source>
</evidence>
<dbReference type="RefSeq" id="WP_039892759.1">
    <property type="nucleotide sequence ID" value="NZ_JASPFB010000004.1"/>
</dbReference>
<evidence type="ECO:0000313" key="9">
    <source>
        <dbReference type="EMBL" id="TQD42447.1"/>
    </source>
</evidence>
<protein>
    <recommendedName>
        <fullName evidence="11">LPXTG cell wall anchor domain-containing protein</fullName>
    </recommendedName>
</protein>
<keyword evidence="3" id="KW-0732">Signal</keyword>
<dbReference type="Gene3D" id="2.60.40.10">
    <property type="entry name" value="Immunoglobulins"/>
    <property type="match status" value="2"/>
</dbReference>
<reference evidence="9 10" key="1">
    <citation type="submission" date="2019-06" db="EMBL/GenBank/DDBJ databases">
        <title>Draft genome sequence of Actinomyces johnsonii CCUG 34287T.</title>
        <authorList>
            <person name="Salva-Serra F."/>
            <person name="Cardew S."/>
            <person name="Moore E."/>
        </authorList>
    </citation>
    <scope>NUCLEOTIDE SEQUENCE [LARGE SCALE GENOMIC DNA]</scope>
    <source>
        <strain evidence="9 10">CCUG 34287</strain>
    </source>
</reference>
<keyword evidence="5" id="KW-1133">Transmembrane helix</keyword>
<organism evidence="9 10">
    <name type="scientific">Actinomyces johnsonii</name>
    <dbReference type="NCBI Taxonomy" id="544581"/>
    <lineage>
        <taxon>Bacteria</taxon>
        <taxon>Bacillati</taxon>
        <taxon>Actinomycetota</taxon>
        <taxon>Actinomycetes</taxon>
        <taxon>Actinomycetales</taxon>
        <taxon>Actinomycetaceae</taxon>
        <taxon>Actinomyces</taxon>
    </lineage>
</organism>
<dbReference type="EMBL" id="VICB01000014">
    <property type="protein sequence ID" value="TQD42447.1"/>
    <property type="molecule type" value="Genomic_DNA"/>
</dbReference>
<evidence type="ECO:0000256" key="2">
    <source>
        <dbReference type="ARBA" id="ARBA00022525"/>
    </source>
</evidence>
<dbReference type="Pfam" id="PF17802">
    <property type="entry name" value="SpaA"/>
    <property type="match status" value="2"/>
</dbReference>
<dbReference type="Proteomes" id="UP000319010">
    <property type="component" value="Unassembled WGS sequence"/>
</dbReference>
<evidence type="ECO:0000256" key="4">
    <source>
        <dbReference type="SAM" id="MobiDB-lite"/>
    </source>
</evidence>
<proteinExistence type="inferred from homology"/>
<evidence type="ECO:0000259" key="8">
    <source>
        <dbReference type="Pfam" id="PF20009"/>
    </source>
</evidence>
<feature type="domain" description="SpaA-like prealbumin fold" evidence="6">
    <location>
        <begin position="677"/>
        <end position="765"/>
    </location>
</feature>
<feature type="domain" description="SpaA-like prealbumin fold" evidence="6">
    <location>
        <begin position="796"/>
        <end position="891"/>
    </location>
</feature>
<keyword evidence="2" id="KW-0964">Secreted</keyword>
<feature type="region of interest" description="Disordered" evidence="4">
    <location>
        <begin position="1"/>
        <end position="25"/>
    </location>
</feature>
<feature type="domain" description="GEVED" evidence="8">
    <location>
        <begin position="474"/>
        <end position="560"/>
    </location>
</feature>
<dbReference type="Pfam" id="PF20009">
    <property type="entry name" value="GEVED"/>
    <property type="match status" value="1"/>
</dbReference>
<evidence type="ECO:0008006" key="11">
    <source>
        <dbReference type="Google" id="ProtNLM"/>
    </source>
</evidence>
<comment type="similarity">
    <text evidence="1">Belongs to the serine-aspartate repeat-containing protein (SDr) family.</text>
</comment>
<feature type="compositionally biased region" description="Polar residues" evidence="4">
    <location>
        <begin position="8"/>
        <end position="17"/>
    </location>
</feature>
<feature type="transmembrane region" description="Helical" evidence="5">
    <location>
        <begin position="917"/>
        <end position="937"/>
    </location>
</feature>
<keyword evidence="5" id="KW-0812">Transmembrane</keyword>
<dbReference type="GO" id="GO:0005975">
    <property type="term" value="P:carbohydrate metabolic process"/>
    <property type="evidence" value="ECO:0007669"/>
    <property type="project" value="UniProtKB-ARBA"/>
</dbReference>
<dbReference type="InterPro" id="IPR040683">
    <property type="entry name" value="CshA_NR2"/>
</dbReference>
<dbReference type="Pfam" id="PF18651">
    <property type="entry name" value="CshA_NR2"/>
    <property type="match status" value="1"/>
</dbReference>
<evidence type="ECO:0000259" key="7">
    <source>
        <dbReference type="Pfam" id="PF18651"/>
    </source>
</evidence>
<dbReference type="InterPro" id="IPR013783">
    <property type="entry name" value="Ig-like_fold"/>
</dbReference>
<accession>A0A507ZZL9</accession>